<comment type="caution">
    <text evidence="1">The sequence shown here is derived from an EMBL/GenBank/DDBJ whole genome shotgun (WGS) entry which is preliminary data.</text>
</comment>
<protein>
    <recommendedName>
        <fullName evidence="3">DNA/RNA-binding domain-containing protein</fullName>
    </recommendedName>
</protein>
<dbReference type="InterPro" id="IPR045153">
    <property type="entry name" value="Est1/Ebs1-like"/>
</dbReference>
<dbReference type="GO" id="GO:0000184">
    <property type="term" value="P:nuclear-transcribed mRNA catabolic process, nonsense-mediated decay"/>
    <property type="evidence" value="ECO:0007669"/>
    <property type="project" value="TreeGrafter"/>
</dbReference>
<accession>A0A9W4N7G7</accession>
<evidence type="ECO:0000313" key="1">
    <source>
        <dbReference type="EMBL" id="CAG8314832.1"/>
    </source>
</evidence>
<gene>
    <name evidence="1" type="ORF">PSALAMII_LOCUS2197</name>
</gene>
<dbReference type="SUPFAM" id="SSF48452">
    <property type="entry name" value="TPR-like"/>
    <property type="match status" value="1"/>
</dbReference>
<reference evidence="1" key="1">
    <citation type="submission" date="2021-07" db="EMBL/GenBank/DDBJ databases">
        <authorList>
            <person name="Branca A.L. A."/>
        </authorList>
    </citation>
    <scope>NUCLEOTIDE SEQUENCE</scope>
</reference>
<dbReference type="InterPro" id="IPR011990">
    <property type="entry name" value="TPR-like_helical_dom_sf"/>
</dbReference>
<dbReference type="EMBL" id="CAJVPG010000079">
    <property type="protein sequence ID" value="CAG8314832.1"/>
    <property type="molecule type" value="Genomic_DNA"/>
</dbReference>
<dbReference type="GO" id="GO:0070034">
    <property type="term" value="F:telomerase RNA binding"/>
    <property type="evidence" value="ECO:0007669"/>
    <property type="project" value="TreeGrafter"/>
</dbReference>
<dbReference type="Gene3D" id="1.25.40.10">
    <property type="entry name" value="Tetratricopeptide repeat domain"/>
    <property type="match status" value="1"/>
</dbReference>
<dbReference type="Proteomes" id="UP001152649">
    <property type="component" value="Unassembled WGS sequence"/>
</dbReference>
<dbReference type="PANTHER" id="PTHR15696">
    <property type="entry name" value="SMG-7 SUPPRESSOR WITH MORPHOLOGICAL EFFECT ON GENITALIA PROTEIN 7"/>
    <property type="match status" value="1"/>
</dbReference>
<dbReference type="GO" id="GO:0042162">
    <property type="term" value="F:telomeric DNA binding"/>
    <property type="evidence" value="ECO:0007669"/>
    <property type="project" value="TreeGrafter"/>
</dbReference>
<evidence type="ECO:0008006" key="3">
    <source>
        <dbReference type="Google" id="ProtNLM"/>
    </source>
</evidence>
<proteinExistence type="predicted"/>
<sequence>MTSRLLPSRFRNEAATGTIDQTKADIATLIQQYKKVIVWENKCIGFDKERPQSTIHLPCHRWQALLTVYKHLLNEHEQFVYMSRMPSASAAIRDFLRNYEMLNRMWRYGIYSPLEILRQSLPGSLVHMLHFIDHVSSTLNRILVFDPALEVILYEQLGDVTRYRMAVERQDRKHWAGISRYWYRKAADRNPNIGRIQHSLAVLSHSDALQKLFYLTKAFVCVQPLDGSRATIDIFFNHWKGLALQRHSMATHFVVAHSVLLTDGSGEQLETLTNDFMSLLPMYIQRPSSRNQHEVYIMSCNIASVLGYGTPVYPHLADLFSKKQSSGTANESASAMEKEDAIRLTFQALSVLLRYSNFPNAIPGIHISLAFLWRVSFHRSVMESLEATVPWQAVTEFLNSLFSHNTAFSRIQDEKFPIGEYETAPQLPEDFLIRGQVWSQFYYPDNFFKDISGYGVSIDEMDSEEVVRRHRCLWLGVQIAKVSWHYLGRDLFEGKGRGTDLSYSLVAG</sequence>
<name>A0A9W4N7G7_9EURO</name>
<dbReference type="GO" id="GO:0005697">
    <property type="term" value="C:telomerase holoenzyme complex"/>
    <property type="evidence" value="ECO:0007669"/>
    <property type="project" value="TreeGrafter"/>
</dbReference>
<dbReference type="PANTHER" id="PTHR15696:SF0">
    <property type="entry name" value="TELOMERASE-BINDING PROTEIN EST1A"/>
    <property type="match status" value="1"/>
</dbReference>
<keyword evidence="2" id="KW-1185">Reference proteome</keyword>
<evidence type="ECO:0000313" key="2">
    <source>
        <dbReference type="Proteomes" id="UP001152649"/>
    </source>
</evidence>
<dbReference type="OrthoDB" id="4294452at2759"/>
<organism evidence="1 2">
    <name type="scientific">Penicillium salamii</name>
    <dbReference type="NCBI Taxonomy" id="1612424"/>
    <lineage>
        <taxon>Eukaryota</taxon>
        <taxon>Fungi</taxon>
        <taxon>Dikarya</taxon>
        <taxon>Ascomycota</taxon>
        <taxon>Pezizomycotina</taxon>
        <taxon>Eurotiomycetes</taxon>
        <taxon>Eurotiomycetidae</taxon>
        <taxon>Eurotiales</taxon>
        <taxon>Aspergillaceae</taxon>
        <taxon>Penicillium</taxon>
    </lineage>
</organism>
<dbReference type="AlphaFoldDB" id="A0A9W4N7G7"/>